<feature type="chain" id="PRO_5003936461" evidence="2">
    <location>
        <begin position="34"/>
        <end position="109"/>
    </location>
</feature>
<reference evidence="3 4" key="1">
    <citation type="submission" date="2012-05" db="EMBL/GenBank/DDBJ databases">
        <title>Noncontiguous Finished plasmid 1 of genome of Chamaesiphon sp. PCC 6605.</title>
        <authorList>
            <consortium name="US DOE Joint Genome Institute"/>
            <person name="Gugger M."/>
            <person name="Coursin T."/>
            <person name="Rippka R."/>
            <person name="Tandeau De Marsac N."/>
            <person name="Huntemann M."/>
            <person name="Wei C.-L."/>
            <person name="Han J."/>
            <person name="Detter J.C."/>
            <person name="Han C."/>
            <person name="Tapia R."/>
            <person name="Chen A."/>
            <person name="Kyrpides N."/>
            <person name="Mavromatis K."/>
            <person name="Markowitz V."/>
            <person name="Szeto E."/>
            <person name="Ivanova N."/>
            <person name="Pagani I."/>
            <person name="Pati A."/>
            <person name="Goodwin L."/>
            <person name="Nordberg H.P."/>
            <person name="Cantor M.N."/>
            <person name="Hua S.X."/>
            <person name="Woyke T."/>
            <person name="Kerfeld C.A."/>
        </authorList>
    </citation>
    <scope>NUCLEOTIDE SEQUENCE [LARGE SCALE GENOMIC DNA]</scope>
    <source>
        <strain evidence="4">ATCC 27169 / PCC 6605</strain>
        <plasmid evidence="4">Plasmid pCHA6605.01</plasmid>
    </source>
</reference>
<dbReference type="NCBIfam" id="TIGR02953">
    <property type="entry name" value="penta_MxKDx"/>
    <property type="match status" value="1"/>
</dbReference>
<feature type="signal peptide" evidence="2">
    <location>
        <begin position="1"/>
        <end position="33"/>
    </location>
</feature>
<dbReference type="KEGG" id="cmp:Cha6605_6153"/>
<dbReference type="EMBL" id="CP003601">
    <property type="protein sequence ID" value="AFY96985.1"/>
    <property type="molecule type" value="Genomic_DNA"/>
</dbReference>
<organism evidence="3 4">
    <name type="scientific">Chamaesiphon minutus (strain ATCC 27169 / PCC 6605)</name>
    <dbReference type="NCBI Taxonomy" id="1173020"/>
    <lineage>
        <taxon>Bacteria</taxon>
        <taxon>Bacillati</taxon>
        <taxon>Cyanobacteriota</taxon>
        <taxon>Cyanophyceae</taxon>
        <taxon>Gomontiellales</taxon>
        <taxon>Chamaesiphonaceae</taxon>
        <taxon>Chamaesiphon</taxon>
    </lineage>
</organism>
<keyword evidence="2" id="KW-0732">Signal</keyword>
<evidence type="ECO:0000256" key="2">
    <source>
        <dbReference type="SAM" id="SignalP"/>
    </source>
</evidence>
<evidence type="ECO:0000313" key="4">
    <source>
        <dbReference type="Proteomes" id="UP000010366"/>
    </source>
</evidence>
<feature type="region of interest" description="Disordered" evidence="1">
    <location>
        <begin position="36"/>
        <end position="109"/>
    </location>
</feature>
<dbReference type="RefSeq" id="WP_015328870.1">
    <property type="nucleotide sequence ID" value="NC_020053.1"/>
</dbReference>
<gene>
    <name evidence="3" type="ORF">Cha6605_6153</name>
</gene>
<protein>
    <submittedName>
        <fullName evidence="3">Pentapeptide MXKDX repeat protein</fullName>
    </submittedName>
</protein>
<evidence type="ECO:0000313" key="3">
    <source>
        <dbReference type="EMBL" id="AFY96985.1"/>
    </source>
</evidence>
<dbReference type="eggNOG" id="ENOG5033B8C">
    <property type="taxonomic scope" value="Bacteria"/>
</dbReference>
<keyword evidence="4" id="KW-1185">Reference proteome</keyword>
<name>K9UQA4_CHAP6</name>
<dbReference type="PATRIC" id="fig|1173020.3.peg.7051"/>
<evidence type="ECO:0000256" key="1">
    <source>
        <dbReference type="SAM" id="MobiDB-lite"/>
    </source>
</evidence>
<keyword evidence="3" id="KW-0614">Plasmid</keyword>
<feature type="compositionally biased region" description="Low complexity" evidence="1">
    <location>
        <begin position="36"/>
        <end position="49"/>
    </location>
</feature>
<dbReference type="Proteomes" id="UP000010366">
    <property type="component" value="Plasmid pCHA6605.01"/>
</dbReference>
<dbReference type="AlphaFoldDB" id="K9UQA4"/>
<dbReference type="HOGENOM" id="CLU_148386_3_1_3"/>
<geneLocation type="plasmid" evidence="3 4">
    <name>pCHA6605.01</name>
</geneLocation>
<accession>K9UQA4</accession>
<dbReference type="InterPro" id="IPR014299">
    <property type="entry name" value="Penta_MxKDx"/>
</dbReference>
<proteinExistence type="predicted"/>
<feature type="compositionally biased region" description="Basic and acidic residues" evidence="1">
    <location>
        <begin position="50"/>
        <end position="101"/>
    </location>
</feature>
<sequence length="109" mass="11166" precursor="true">MKLATVFAGIDRTKNLKVLAVIAGLILCTNLTACSTTPTATPDATQQGDAMKDKGDAMKGDAMKDKGDAMKGDAMKDKGGAMKGDAMKGDAMKGDAMKGDAKPTPTTKP</sequence>